<evidence type="ECO:0000313" key="3">
    <source>
        <dbReference type="Proteomes" id="UP000478090"/>
    </source>
</evidence>
<dbReference type="Pfam" id="PF05656">
    <property type="entry name" value="DUF805"/>
    <property type="match status" value="1"/>
</dbReference>
<sequence>MVFCRACGKELHETAPLCPHCGAPQALASKPAPRSVDEGGFFDYALRPLTQYAVFQGRARRKEYWYFYLLLMVVNFVLGFLSGVFDSSGLSILSALLMLAALVPSIAAGVRRLHDTNRSGWWLLLPFVNLVLLCFDSDVGSNRYGPSPKYPD</sequence>
<organism evidence="2 3">
    <name type="scientific">Duganella qianjiadongensis</name>
    <dbReference type="NCBI Taxonomy" id="2692176"/>
    <lineage>
        <taxon>Bacteria</taxon>
        <taxon>Pseudomonadati</taxon>
        <taxon>Pseudomonadota</taxon>
        <taxon>Betaproteobacteria</taxon>
        <taxon>Burkholderiales</taxon>
        <taxon>Oxalobacteraceae</taxon>
        <taxon>Telluria group</taxon>
        <taxon>Duganella</taxon>
    </lineage>
</organism>
<dbReference type="InterPro" id="IPR008523">
    <property type="entry name" value="DUF805"/>
</dbReference>
<name>A0ABW9VHW0_9BURK</name>
<proteinExistence type="predicted"/>
<feature type="transmembrane region" description="Helical" evidence="1">
    <location>
        <begin position="65"/>
        <end position="85"/>
    </location>
</feature>
<dbReference type="EMBL" id="WWCM01000004">
    <property type="protein sequence ID" value="MYM39208.1"/>
    <property type="molecule type" value="Genomic_DNA"/>
</dbReference>
<evidence type="ECO:0000256" key="1">
    <source>
        <dbReference type="SAM" id="Phobius"/>
    </source>
</evidence>
<feature type="transmembrane region" description="Helical" evidence="1">
    <location>
        <begin position="91"/>
        <end position="110"/>
    </location>
</feature>
<gene>
    <name evidence="2" type="ORF">GTP27_07660</name>
</gene>
<keyword evidence="1" id="KW-1133">Transmembrane helix</keyword>
<accession>A0ABW9VHW0</accession>
<dbReference type="Proteomes" id="UP000478090">
    <property type="component" value="Unassembled WGS sequence"/>
</dbReference>
<dbReference type="PANTHER" id="PTHR34980:SF2">
    <property type="entry name" value="INNER MEMBRANE PROTEIN YHAH-RELATED"/>
    <property type="match status" value="1"/>
</dbReference>
<keyword evidence="1" id="KW-0472">Membrane</keyword>
<dbReference type="PANTHER" id="PTHR34980">
    <property type="entry name" value="INNER MEMBRANE PROTEIN-RELATED-RELATED"/>
    <property type="match status" value="1"/>
</dbReference>
<reference evidence="2 3" key="1">
    <citation type="submission" date="2019-12" db="EMBL/GenBank/DDBJ databases">
        <title>Novel species isolated from a subtropical stream in China.</title>
        <authorList>
            <person name="Lu H."/>
        </authorList>
    </citation>
    <scope>NUCLEOTIDE SEQUENCE [LARGE SCALE GENOMIC DNA]</scope>
    <source>
        <strain evidence="2 3">CY13W</strain>
    </source>
</reference>
<keyword evidence="1" id="KW-0812">Transmembrane</keyword>
<comment type="caution">
    <text evidence="2">The sequence shown here is derived from an EMBL/GenBank/DDBJ whole genome shotgun (WGS) entry which is preliminary data.</text>
</comment>
<keyword evidence="3" id="KW-1185">Reference proteome</keyword>
<protein>
    <submittedName>
        <fullName evidence="2">DUF805 domain-containing protein</fullName>
    </submittedName>
</protein>
<evidence type="ECO:0000313" key="2">
    <source>
        <dbReference type="EMBL" id="MYM39208.1"/>
    </source>
</evidence>